<gene>
    <name evidence="2" type="ORF">CASFOL_014236</name>
</gene>
<evidence type="ECO:0000313" key="3">
    <source>
        <dbReference type="Proteomes" id="UP001632038"/>
    </source>
</evidence>
<accession>A0ABD3DRC6</accession>
<evidence type="ECO:0000256" key="1">
    <source>
        <dbReference type="SAM" id="Phobius"/>
    </source>
</evidence>
<keyword evidence="1" id="KW-1133">Transmembrane helix</keyword>
<feature type="transmembrane region" description="Helical" evidence="1">
    <location>
        <begin position="100"/>
        <end position="116"/>
    </location>
</feature>
<reference evidence="3" key="1">
    <citation type="journal article" date="2024" name="IScience">
        <title>Strigolactones Initiate the Formation of Haustorium-like Structures in Castilleja.</title>
        <authorList>
            <person name="Buerger M."/>
            <person name="Peterson D."/>
            <person name="Chory J."/>
        </authorList>
    </citation>
    <scope>NUCLEOTIDE SEQUENCE [LARGE SCALE GENOMIC DNA]</scope>
</reference>
<proteinExistence type="predicted"/>
<sequence length="123" mass="14597">MIRGLRNRRVSIDYRRMQSWRSHSELTSLDDTNEQFEPLFDYIRIQPVDFVCIDADPGNDLNVYCISWIGFSRMRMKIYYFDSFKFSAGFLFNFTEAPYLVLAAVELVLWIAIKYIDPREASV</sequence>
<keyword evidence="3" id="KW-1185">Reference proteome</keyword>
<comment type="caution">
    <text evidence="2">The sequence shown here is derived from an EMBL/GenBank/DDBJ whole genome shotgun (WGS) entry which is preliminary data.</text>
</comment>
<keyword evidence="1" id="KW-0472">Membrane</keyword>
<name>A0ABD3DRC6_9LAMI</name>
<keyword evidence="1" id="KW-0812">Transmembrane</keyword>
<dbReference type="AlphaFoldDB" id="A0ABD3DRC6"/>
<dbReference type="EMBL" id="JAVIJP010000016">
    <property type="protein sequence ID" value="KAL3643421.1"/>
    <property type="molecule type" value="Genomic_DNA"/>
</dbReference>
<protein>
    <submittedName>
        <fullName evidence="2">Uncharacterized protein</fullName>
    </submittedName>
</protein>
<organism evidence="2 3">
    <name type="scientific">Castilleja foliolosa</name>
    <dbReference type="NCBI Taxonomy" id="1961234"/>
    <lineage>
        <taxon>Eukaryota</taxon>
        <taxon>Viridiplantae</taxon>
        <taxon>Streptophyta</taxon>
        <taxon>Embryophyta</taxon>
        <taxon>Tracheophyta</taxon>
        <taxon>Spermatophyta</taxon>
        <taxon>Magnoliopsida</taxon>
        <taxon>eudicotyledons</taxon>
        <taxon>Gunneridae</taxon>
        <taxon>Pentapetalae</taxon>
        <taxon>asterids</taxon>
        <taxon>lamiids</taxon>
        <taxon>Lamiales</taxon>
        <taxon>Orobanchaceae</taxon>
        <taxon>Pedicularideae</taxon>
        <taxon>Castillejinae</taxon>
        <taxon>Castilleja</taxon>
    </lineage>
</organism>
<dbReference type="Proteomes" id="UP001632038">
    <property type="component" value="Unassembled WGS sequence"/>
</dbReference>
<evidence type="ECO:0000313" key="2">
    <source>
        <dbReference type="EMBL" id="KAL3643421.1"/>
    </source>
</evidence>